<protein>
    <submittedName>
        <fullName evidence="1">Uncharacterized protein</fullName>
    </submittedName>
</protein>
<proteinExistence type="predicted"/>
<gene>
    <name evidence="1" type="ORF">QAD02_002623</name>
</gene>
<reference evidence="1" key="1">
    <citation type="submission" date="2023-04" db="EMBL/GenBank/DDBJ databases">
        <title>A chromosome-level genome assembly of the parasitoid wasp Eretmocerus hayati.</title>
        <authorList>
            <person name="Zhong Y."/>
            <person name="Liu S."/>
            <person name="Liu Y."/>
        </authorList>
    </citation>
    <scope>NUCLEOTIDE SEQUENCE</scope>
    <source>
        <strain evidence="1">ZJU_SS_LIU_2023</strain>
    </source>
</reference>
<name>A0ACC2NJD5_9HYME</name>
<comment type="caution">
    <text evidence="1">The sequence shown here is derived from an EMBL/GenBank/DDBJ whole genome shotgun (WGS) entry which is preliminary data.</text>
</comment>
<evidence type="ECO:0000313" key="2">
    <source>
        <dbReference type="Proteomes" id="UP001239111"/>
    </source>
</evidence>
<organism evidence="1 2">
    <name type="scientific">Eretmocerus hayati</name>
    <dbReference type="NCBI Taxonomy" id="131215"/>
    <lineage>
        <taxon>Eukaryota</taxon>
        <taxon>Metazoa</taxon>
        <taxon>Ecdysozoa</taxon>
        <taxon>Arthropoda</taxon>
        <taxon>Hexapoda</taxon>
        <taxon>Insecta</taxon>
        <taxon>Pterygota</taxon>
        <taxon>Neoptera</taxon>
        <taxon>Endopterygota</taxon>
        <taxon>Hymenoptera</taxon>
        <taxon>Apocrita</taxon>
        <taxon>Proctotrupomorpha</taxon>
        <taxon>Chalcidoidea</taxon>
        <taxon>Aphelinidae</taxon>
        <taxon>Aphelininae</taxon>
        <taxon>Eretmocerus</taxon>
    </lineage>
</organism>
<sequence length="169" mass="19272">MMVSRFIRQCKDAEKLVDPSATRLFLMIVESKITGNARPYIEYKDFETLDQLLNELKRTFTITQSLPQIQSELSRVVQKPNEKVSEFGLRVTKLLHEAIELINEKFSPVVAKGVIEGMVSCAIQCFVMGLEQGVSLKLDQREFPSLEPAISQAIEVESYVIQWRNLHGL</sequence>
<dbReference type="EMBL" id="CM056743">
    <property type="protein sequence ID" value="KAJ8671364.1"/>
    <property type="molecule type" value="Genomic_DNA"/>
</dbReference>
<accession>A0ACC2NJD5</accession>
<keyword evidence="2" id="KW-1185">Reference proteome</keyword>
<evidence type="ECO:0000313" key="1">
    <source>
        <dbReference type="EMBL" id="KAJ8671364.1"/>
    </source>
</evidence>
<dbReference type="Proteomes" id="UP001239111">
    <property type="component" value="Chromosome 3"/>
</dbReference>